<dbReference type="OrthoDB" id="2791154at2759"/>
<dbReference type="PANTHER" id="PTHR38248:SF2">
    <property type="entry name" value="FUNK1 11"/>
    <property type="match status" value="1"/>
</dbReference>
<feature type="compositionally biased region" description="Low complexity" evidence="1">
    <location>
        <begin position="681"/>
        <end position="691"/>
    </location>
</feature>
<feature type="compositionally biased region" description="Basic and acidic residues" evidence="1">
    <location>
        <begin position="111"/>
        <end position="122"/>
    </location>
</feature>
<accession>A0A5C2SAA5</accession>
<feature type="domain" description="Fungal-type protein kinase" evidence="2">
    <location>
        <begin position="179"/>
        <end position="386"/>
    </location>
</feature>
<dbReference type="Proteomes" id="UP000313359">
    <property type="component" value="Unassembled WGS sequence"/>
</dbReference>
<dbReference type="Pfam" id="PF17667">
    <property type="entry name" value="Pkinase_fungal"/>
    <property type="match status" value="2"/>
</dbReference>
<dbReference type="AlphaFoldDB" id="A0A5C2SAA5"/>
<reference evidence="3" key="1">
    <citation type="journal article" date="2018" name="Genome Biol. Evol.">
        <title>Genomics and development of Lentinus tigrinus, a white-rot wood-decaying mushroom with dimorphic fruiting bodies.</title>
        <authorList>
            <person name="Wu B."/>
            <person name="Xu Z."/>
            <person name="Knudson A."/>
            <person name="Carlson A."/>
            <person name="Chen N."/>
            <person name="Kovaka S."/>
            <person name="LaButti K."/>
            <person name="Lipzen A."/>
            <person name="Pennachio C."/>
            <person name="Riley R."/>
            <person name="Schakwitz W."/>
            <person name="Umezawa K."/>
            <person name="Ohm R.A."/>
            <person name="Grigoriev I.V."/>
            <person name="Nagy L.G."/>
            <person name="Gibbons J."/>
            <person name="Hibbett D."/>
        </authorList>
    </citation>
    <scope>NUCLEOTIDE SEQUENCE [LARGE SCALE GENOMIC DNA]</scope>
    <source>
        <strain evidence="3">ALCF2SS1-6</strain>
    </source>
</reference>
<gene>
    <name evidence="3" type="ORF">L227DRAFT_653291</name>
</gene>
<feature type="region of interest" description="Disordered" evidence="1">
    <location>
        <begin position="658"/>
        <end position="710"/>
    </location>
</feature>
<feature type="domain" description="Fungal-type protein kinase" evidence="2">
    <location>
        <begin position="426"/>
        <end position="550"/>
    </location>
</feature>
<evidence type="ECO:0000313" key="4">
    <source>
        <dbReference type="Proteomes" id="UP000313359"/>
    </source>
</evidence>
<proteinExistence type="predicted"/>
<dbReference type="PROSITE" id="PS00109">
    <property type="entry name" value="PROTEIN_KINASE_TYR"/>
    <property type="match status" value="1"/>
</dbReference>
<evidence type="ECO:0000256" key="1">
    <source>
        <dbReference type="SAM" id="MobiDB-lite"/>
    </source>
</evidence>
<dbReference type="STRING" id="1328759.A0A5C2SAA5"/>
<evidence type="ECO:0000313" key="3">
    <source>
        <dbReference type="EMBL" id="RPD60611.1"/>
    </source>
</evidence>
<dbReference type="Gene3D" id="1.10.510.10">
    <property type="entry name" value="Transferase(Phosphotransferase) domain 1"/>
    <property type="match status" value="1"/>
</dbReference>
<evidence type="ECO:0000259" key="2">
    <source>
        <dbReference type="Pfam" id="PF17667"/>
    </source>
</evidence>
<name>A0A5C2SAA5_9APHY</name>
<feature type="region of interest" description="Disordered" evidence="1">
    <location>
        <begin position="735"/>
        <end position="804"/>
    </location>
</feature>
<dbReference type="SUPFAM" id="SSF56112">
    <property type="entry name" value="Protein kinase-like (PK-like)"/>
    <property type="match status" value="1"/>
</dbReference>
<keyword evidence="4" id="KW-1185">Reference proteome</keyword>
<dbReference type="PANTHER" id="PTHR38248">
    <property type="entry name" value="FUNK1 6"/>
    <property type="match status" value="1"/>
</dbReference>
<sequence>MKWIQSNLEDWVHDLLPPPDYKKEREDLERLVFNPHKVDISSETAMHPDLADMFNEYLAVIGCKDFVVRYTDSHKSTRTGTVEGRERNPLKPDLAFLPTLTEARKAYEIDQRPCKKEGKDVASRPPDTSAADTPSADGSLAQLNARMTWALGEVVVQVRHGKPRYPFTVCRFLAMSRQQQMAREQLADYALEIFRHQHRQSVFMICVCDHTARFLHFDRGGAVDVSRSFDYTEHPRAMGAILYRLFGPGSNGVRRGHDPTATIAQPDDAQLFRDLHKNLDYATNSTVVAALKHAATENWPIYKISIPYQWPDGDKQEPVRRNSTYPISTREFLVGRPAFSSSSMIGRGTKCMVAYDKTAKKPVFIKDIWRPDSPRLQTELETYQKLWEGESDVLKAGVPTCLGGGDVFYDGVVQHTRTHGYQGHLPRIHSRIVLKEICRSLETFKGSFELVIGVSDAVIAHERAWKLGILHRDVSVGNILLLDFGEDRVIGLLADWDLAKTKEQLEDFSPTQIFRSGTWQFMSAQLQQYSDKRHEVSDDLESFIHILDWCTYKYLPHALSSHPKNLADTIRLLYDEYAIDDADGHIVVRRPTPAKYLAAVSMTNIVQGLPNGHPFTKMLENLHKLCGEHYQITRPPPPSVVDNRLPSASDASSIASLSLRRAARSGGTEIQATPHNPTSRPASASPSSPAAVTGTGAVSIPQQSSPMQDHTRFREIIEQILDKVEEDKCWPPMKKSASQARLLPSSKNTPLASCIGSERMIDSVDSDSESEVDKCRASDDDNSDNACDSEDADLSGLVENERSA</sequence>
<dbReference type="InterPro" id="IPR011009">
    <property type="entry name" value="Kinase-like_dom_sf"/>
</dbReference>
<dbReference type="InterPro" id="IPR040976">
    <property type="entry name" value="Pkinase_fungal"/>
</dbReference>
<organism evidence="3 4">
    <name type="scientific">Lentinus tigrinus ALCF2SS1-6</name>
    <dbReference type="NCBI Taxonomy" id="1328759"/>
    <lineage>
        <taxon>Eukaryota</taxon>
        <taxon>Fungi</taxon>
        <taxon>Dikarya</taxon>
        <taxon>Basidiomycota</taxon>
        <taxon>Agaricomycotina</taxon>
        <taxon>Agaricomycetes</taxon>
        <taxon>Polyporales</taxon>
        <taxon>Polyporaceae</taxon>
        <taxon>Lentinus</taxon>
    </lineage>
</organism>
<feature type="compositionally biased region" description="Polar residues" evidence="1">
    <location>
        <begin position="668"/>
        <end position="680"/>
    </location>
</feature>
<dbReference type="InterPro" id="IPR008266">
    <property type="entry name" value="Tyr_kinase_AS"/>
</dbReference>
<feature type="compositionally biased region" description="Acidic residues" evidence="1">
    <location>
        <begin position="780"/>
        <end position="793"/>
    </location>
</feature>
<protein>
    <recommendedName>
        <fullName evidence="2">Fungal-type protein kinase domain-containing protein</fullName>
    </recommendedName>
</protein>
<feature type="region of interest" description="Disordered" evidence="1">
    <location>
        <begin position="111"/>
        <end position="137"/>
    </location>
</feature>
<dbReference type="EMBL" id="ML122265">
    <property type="protein sequence ID" value="RPD60611.1"/>
    <property type="molecule type" value="Genomic_DNA"/>
</dbReference>
<dbReference type="GO" id="GO:0004672">
    <property type="term" value="F:protein kinase activity"/>
    <property type="evidence" value="ECO:0007669"/>
    <property type="project" value="InterPro"/>
</dbReference>